<dbReference type="RefSeq" id="WP_269324275.1">
    <property type="nucleotide sequence ID" value="NZ_JAGJAG010000001.1"/>
</dbReference>
<gene>
    <name evidence="1" type="ORF">DQL93_05045</name>
</gene>
<name>A0A3G6K4L0_LACDL</name>
<proteinExistence type="predicted"/>
<organism evidence="1">
    <name type="scientific">Lactobacillus delbrueckii subsp. lactis</name>
    <dbReference type="NCBI Taxonomy" id="29397"/>
    <lineage>
        <taxon>Bacteria</taxon>
        <taxon>Bacillati</taxon>
        <taxon>Bacillota</taxon>
        <taxon>Bacilli</taxon>
        <taxon>Lactobacillales</taxon>
        <taxon>Lactobacillaceae</taxon>
        <taxon>Lactobacillus</taxon>
    </lineage>
</organism>
<reference evidence="1" key="1">
    <citation type="submission" date="2018-07" db="EMBL/GenBank/DDBJ databases">
        <authorList>
            <person name="Somerville V."/>
        </authorList>
    </citation>
    <scope>NUCLEOTIDE SEQUENCE</scope>
    <source>
        <strain evidence="1">NWC_2_2</strain>
    </source>
</reference>
<sequence>MASLGLQMVYFALRDVNTGQIKVGADGLSTSGVFAIDTDKSKGNLGTKQANITNLAGSNTKINGNDRVVDVSKGQAAPSIAIDANAINHEVKEKILGHKKVNGYWVPTDETVEVACIVVTRDPVDRKELYMGFGRGVCTESSMDVQTNTDTAETRSDDQITFEALSFDGFGGKPFVRAYASDGDFDKKQFFDAVMPGQTLFAIPGK</sequence>
<dbReference type="InterPro" id="IPR006724">
    <property type="entry name" value="Phage_TTP"/>
</dbReference>
<evidence type="ECO:0000313" key="1">
    <source>
        <dbReference type="EMBL" id="AZA15982.1"/>
    </source>
</evidence>
<dbReference type="Pfam" id="PF04630">
    <property type="entry name" value="Phage_TTP_1"/>
    <property type="match status" value="1"/>
</dbReference>
<dbReference type="AlphaFoldDB" id="A0A3G6K4L0"/>
<dbReference type="EMBL" id="CP031023">
    <property type="protein sequence ID" value="AZA15982.1"/>
    <property type="molecule type" value="Genomic_DNA"/>
</dbReference>
<accession>A0A3G6K4L0</accession>
<protein>
    <submittedName>
        <fullName evidence="1">Phage tail protein</fullName>
    </submittedName>
</protein>